<dbReference type="InterPro" id="IPR015649">
    <property type="entry name" value="SCHIP_1_C"/>
</dbReference>
<feature type="region of interest" description="Disordered" evidence="3">
    <location>
        <begin position="559"/>
        <end position="586"/>
    </location>
</feature>
<dbReference type="AlphaFoldDB" id="A0A5E4QWX6"/>
<evidence type="ECO:0000256" key="3">
    <source>
        <dbReference type="SAM" id="MobiDB-lite"/>
    </source>
</evidence>
<dbReference type="InterPro" id="IPR039045">
    <property type="entry name" value="SCHIP_1"/>
</dbReference>
<accession>A0A5E4QWX6</accession>
<evidence type="ECO:0000256" key="2">
    <source>
        <dbReference type="SAM" id="Coils"/>
    </source>
</evidence>
<evidence type="ECO:0000256" key="1">
    <source>
        <dbReference type="ARBA" id="ARBA00023054"/>
    </source>
</evidence>
<dbReference type="Proteomes" id="UP000324832">
    <property type="component" value="Unassembled WGS sequence"/>
</dbReference>
<dbReference type="GO" id="GO:0030054">
    <property type="term" value="C:cell junction"/>
    <property type="evidence" value="ECO:0007669"/>
    <property type="project" value="TreeGrafter"/>
</dbReference>
<gene>
    <name evidence="5" type="ORF">LSINAPIS_LOCUS12081</name>
</gene>
<evidence type="ECO:0000313" key="5">
    <source>
        <dbReference type="EMBL" id="VVD01732.1"/>
    </source>
</evidence>
<proteinExistence type="predicted"/>
<dbReference type="Pfam" id="PF10148">
    <property type="entry name" value="SCHIP-1_C"/>
    <property type="match status" value="1"/>
</dbReference>
<sequence>MKITNVNGNLDTELTEQSLSTYTNINDSKLQDYSKNSDSCEITSKLSVNRRNHKTASEEYQEVCNKQYRLNNLKDSTNVSPAVDEDLYFGQSEPEDINMSDNILYHTVPRGIVNPNYPGFQHLAHTLQEYSTNLDNYNQSDNEMTDDDIDTDITDRENKLNGNEFYSELNNNNTQQINKIKLHGTKQQSEIPDLIKTIPIINNNTEFYSSDYSSFDADIENNFNTKDIIGDFNKEIEDEIKQLLNYNINIQQDLEELRRDIKDNFEKPIENTINNISEVVNHVIKKLVNSDVCEEPENYPIPCVVTEANGTMNNENNISARSEIHLSRPTFLLIDSNPDNKITDAVLSDGKEEINICEDEYDTDKMSYDVESTIKQLSTELRKIIPKLNEMKEREKMWTEKPIVKESTNSNRILSSSNKYNASKILRNSSKEIYKREVNSAENIKIKNYYAKVERLEIVVTFLLNSLNFLVSESFDVYNIETALPKLDIDAIESHLREAERRKRNDREEIRKRLAMGADTEEYYSLGHIDRPGKKPSLHSRLQNGKNLQICFMNETASDNESQASDLEKSSKSSSRTSLFSKNSYNHPYQTRPLSVNVSRFDKVNSSQNASKLRPGSIISKSSKSKSTQSLNQIELKESDFYVLQATLQTEARIALAQAKEMARIQMEVIVNELHSQIESLNDSLVKLLMARDDLHMGQDSMLVDIEDLTRYLGVKEQTKKTKGNAAKSGMKRLTSLVHK</sequence>
<dbReference type="PANTHER" id="PTHR13103:SF2">
    <property type="entry name" value="IQCJ-SCHIP1 READTHROUGH TRANSCRIPT PROTEIN-RELATED"/>
    <property type="match status" value="1"/>
</dbReference>
<feature type="coiled-coil region" evidence="2">
    <location>
        <begin position="233"/>
        <end position="267"/>
    </location>
</feature>
<evidence type="ECO:0000313" key="6">
    <source>
        <dbReference type="Proteomes" id="UP000324832"/>
    </source>
</evidence>
<name>A0A5E4QWX6_9NEOP</name>
<protein>
    <recommendedName>
        <fullName evidence="4">Schwannomin interacting protein 1 C-terminal domain-containing protein</fullName>
    </recommendedName>
</protein>
<feature type="compositionally biased region" description="Low complexity" evidence="3">
    <location>
        <begin position="572"/>
        <end position="584"/>
    </location>
</feature>
<dbReference type="EMBL" id="FZQP02005554">
    <property type="protein sequence ID" value="VVD01732.1"/>
    <property type="molecule type" value="Genomic_DNA"/>
</dbReference>
<organism evidence="5 6">
    <name type="scientific">Leptidea sinapis</name>
    <dbReference type="NCBI Taxonomy" id="189913"/>
    <lineage>
        <taxon>Eukaryota</taxon>
        <taxon>Metazoa</taxon>
        <taxon>Ecdysozoa</taxon>
        <taxon>Arthropoda</taxon>
        <taxon>Hexapoda</taxon>
        <taxon>Insecta</taxon>
        <taxon>Pterygota</taxon>
        <taxon>Neoptera</taxon>
        <taxon>Endopterygota</taxon>
        <taxon>Lepidoptera</taxon>
        <taxon>Glossata</taxon>
        <taxon>Ditrysia</taxon>
        <taxon>Papilionoidea</taxon>
        <taxon>Pieridae</taxon>
        <taxon>Dismorphiinae</taxon>
        <taxon>Leptidea</taxon>
    </lineage>
</organism>
<reference evidence="5 6" key="1">
    <citation type="submission" date="2017-07" db="EMBL/GenBank/DDBJ databases">
        <authorList>
            <person name="Talla V."/>
            <person name="Backstrom N."/>
        </authorList>
    </citation>
    <scope>NUCLEOTIDE SEQUENCE [LARGE SCALE GENOMIC DNA]</scope>
</reference>
<dbReference type="PANTHER" id="PTHR13103">
    <property type="entry name" value="SCHWANNOMIN INTERACTING PROTEIN 1"/>
    <property type="match status" value="1"/>
</dbReference>
<feature type="region of interest" description="Disordered" evidence="3">
    <location>
        <begin position="606"/>
        <end position="625"/>
    </location>
</feature>
<keyword evidence="1 2" id="KW-0175">Coiled coil</keyword>
<dbReference type="GO" id="GO:0005886">
    <property type="term" value="C:plasma membrane"/>
    <property type="evidence" value="ECO:0007669"/>
    <property type="project" value="TreeGrafter"/>
</dbReference>
<keyword evidence="6" id="KW-1185">Reference proteome</keyword>
<feature type="domain" description="Schwannomin interacting protein 1 C-terminal" evidence="4">
    <location>
        <begin position="503"/>
        <end position="669"/>
    </location>
</feature>
<dbReference type="GO" id="GO:0035332">
    <property type="term" value="P:positive regulation of hippo signaling"/>
    <property type="evidence" value="ECO:0007669"/>
    <property type="project" value="TreeGrafter"/>
</dbReference>
<evidence type="ECO:0000259" key="4">
    <source>
        <dbReference type="Pfam" id="PF10148"/>
    </source>
</evidence>